<evidence type="ECO:0000313" key="3">
    <source>
        <dbReference type="Proteomes" id="UP000190065"/>
    </source>
</evidence>
<feature type="transmembrane region" description="Helical" evidence="1">
    <location>
        <begin position="130"/>
        <end position="152"/>
    </location>
</feature>
<feature type="transmembrane region" description="Helical" evidence="1">
    <location>
        <begin position="99"/>
        <end position="124"/>
    </location>
</feature>
<feature type="transmembrane region" description="Helical" evidence="1">
    <location>
        <begin position="287"/>
        <end position="306"/>
    </location>
</feature>
<feature type="transmembrane region" description="Helical" evidence="1">
    <location>
        <begin position="58"/>
        <end position="78"/>
    </location>
</feature>
<dbReference type="STRING" id="28136.SAMN02745202_00137"/>
<name>A0A1T4KNM6_9BACT</name>
<reference evidence="2 3" key="1">
    <citation type="submission" date="2017-02" db="EMBL/GenBank/DDBJ databases">
        <authorList>
            <person name="Peterson S.W."/>
        </authorList>
    </citation>
    <scope>NUCLEOTIDE SEQUENCE [LARGE SCALE GENOMIC DNA]</scope>
    <source>
        <strain evidence="2 3">ATCC 43324</strain>
    </source>
</reference>
<dbReference type="InterPro" id="IPR043742">
    <property type="entry name" value="DUF5687"/>
</dbReference>
<evidence type="ECO:0008006" key="4">
    <source>
        <dbReference type="Google" id="ProtNLM"/>
    </source>
</evidence>
<organism evidence="2 3">
    <name type="scientific">Segatella oulorum</name>
    <dbReference type="NCBI Taxonomy" id="28136"/>
    <lineage>
        <taxon>Bacteria</taxon>
        <taxon>Pseudomonadati</taxon>
        <taxon>Bacteroidota</taxon>
        <taxon>Bacteroidia</taxon>
        <taxon>Bacteroidales</taxon>
        <taxon>Prevotellaceae</taxon>
        <taxon>Segatella</taxon>
    </lineage>
</organism>
<dbReference type="EMBL" id="FUXK01000001">
    <property type="protein sequence ID" value="SJZ44012.1"/>
    <property type="molecule type" value="Genomic_DNA"/>
</dbReference>
<proteinExistence type="predicted"/>
<keyword evidence="1" id="KW-0472">Membrane</keyword>
<feature type="transmembrane region" description="Helical" evidence="1">
    <location>
        <begin position="194"/>
        <end position="215"/>
    </location>
</feature>
<gene>
    <name evidence="2" type="ORF">SAMN02745202_00137</name>
</gene>
<dbReference type="AlphaFoldDB" id="A0A1T4KNM6"/>
<feature type="transmembrane region" description="Helical" evidence="1">
    <location>
        <begin position="21"/>
        <end position="38"/>
    </location>
</feature>
<sequence length="462" mass="53136">MLKILLLHWWTISRRTFDWKRLGILAYIVFCFAIGLWVGSKTGGSNLSSLFHHSDSMYYIVPLVVGLSVTEVLMKLVMKRDVVGMDDYVHTKPIARHTWNMFLLVLNLVDYFNWFIPIVVLIVACLGLPLGYALLAFGLSLLISMTDGLLITAHRLTQGWMYKLVLWLAWLVYYVVAACYIALLMPLLSPVWRVVGWAFVTLLFAVLLFIYMCGVHNYADYGQQRPSSVRLTSRSLLGMEWLMLMRVKRLRTAFLLLLLVFTLQVYLGRASDGSSFHLEASRQAYPFIPIFFPSMILGQYIFGVEGNFFHGLLTKPLLVEGMLRRKYLFFIQLNLLSVVVLLPGVFYGYWTLLQLLSLFIFSMGCNLLFFPTCLFSRRLDLSGSAFFNYQGASWSINLYSLVSLLPLAIVFLLFSFIHSMFVVQAILVTMGCLLLCLSPMVFRVLARRFMAKRHQRMETFNQ</sequence>
<dbReference type="Proteomes" id="UP000190065">
    <property type="component" value="Unassembled WGS sequence"/>
</dbReference>
<keyword evidence="1" id="KW-1133">Transmembrane helix</keyword>
<evidence type="ECO:0000256" key="1">
    <source>
        <dbReference type="SAM" id="Phobius"/>
    </source>
</evidence>
<protein>
    <recommendedName>
        <fullName evidence="4">ABC-2 type transport system permease protein</fullName>
    </recommendedName>
</protein>
<feature type="transmembrane region" description="Helical" evidence="1">
    <location>
        <begin position="164"/>
        <end position="188"/>
    </location>
</feature>
<feature type="transmembrane region" description="Helical" evidence="1">
    <location>
        <begin position="396"/>
        <end position="417"/>
    </location>
</feature>
<accession>A0A1T4KNM6</accession>
<feature type="transmembrane region" description="Helical" evidence="1">
    <location>
        <begin position="423"/>
        <end position="446"/>
    </location>
</feature>
<feature type="transmembrane region" description="Helical" evidence="1">
    <location>
        <begin position="327"/>
        <end position="350"/>
    </location>
</feature>
<dbReference type="Pfam" id="PF18940">
    <property type="entry name" value="DUF5687"/>
    <property type="match status" value="1"/>
</dbReference>
<keyword evidence="1" id="KW-0812">Transmembrane</keyword>
<dbReference type="RefSeq" id="WP_025069782.1">
    <property type="nucleotide sequence ID" value="NZ_FUXK01000001.1"/>
</dbReference>
<feature type="transmembrane region" description="Helical" evidence="1">
    <location>
        <begin position="250"/>
        <end position="267"/>
    </location>
</feature>
<evidence type="ECO:0000313" key="2">
    <source>
        <dbReference type="EMBL" id="SJZ44012.1"/>
    </source>
</evidence>
<feature type="transmembrane region" description="Helical" evidence="1">
    <location>
        <begin position="356"/>
        <end position="375"/>
    </location>
</feature>